<dbReference type="GO" id="GO:0006508">
    <property type="term" value="P:proteolysis"/>
    <property type="evidence" value="ECO:0007669"/>
    <property type="project" value="UniProtKB-KW"/>
</dbReference>
<organism evidence="3 4">
    <name type="scientific">Halosaccharopolyspora lacisalsi</name>
    <dbReference type="NCBI Taxonomy" id="1000566"/>
    <lineage>
        <taxon>Bacteria</taxon>
        <taxon>Bacillati</taxon>
        <taxon>Actinomycetota</taxon>
        <taxon>Actinomycetes</taxon>
        <taxon>Pseudonocardiales</taxon>
        <taxon>Pseudonocardiaceae</taxon>
        <taxon>Halosaccharopolyspora</taxon>
    </lineage>
</organism>
<feature type="transmembrane region" description="Helical" evidence="1">
    <location>
        <begin position="147"/>
        <end position="167"/>
    </location>
</feature>
<dbReference type="RefSeq" id="WP_182543856.1">
    <property type="nucleotide sequence ID" value="NZ_JACGWZ010000002.1"/>
</dbReference>
<sequence>MALLLSTFVGAVIALVADALDVQELDLENSSVLRQRMALGGFAGEQGSGFPPVLPFLGWLLLQLGSVLSVLVFAFGEECGWRGYLLPKLLPTGIWPMLLLSGVIWTAWHAPLILLRDFAAHCALFLVGRALPQVVVISWLRLASGSVWAAVVFHASSVMIFTGVAALSESGSALNPAVSLMGRDLPLNWFVMAAVAVLLAVTGRLRARPGDPALSEAAQR</sequence>
<dbReference type="PANTHER" id="PTHR35797:SF1">
    <property type="entry name" value="PROTEASE"/>
    <property type="match status" value="1"/>
</dbReference>
<dbReference type="InterPro" id="IPR003675">
    <property type="entry name" value="Rce1/LyrA-like_dom"/>
</dbReference>
<dbReference type="EMBL" id="JACGWZ010000002">
    <property type="protein sequence ID" value="MBA8824609.1"/>
    <property type="molecule type" value="Genomic_DNA"/>
</dbReference>
<keyword evidence="3" id="KW-0378">Hydrolase</keyword>
<gene>
    <name evidence="3" type="ORF">FHX42_001956</name>
</gene>
<accession>A0A839DV16</accession>
<evidence type="ECO:0000313" key="3">
    <source>
        <dbReference type="EMBL" id="MBA8824609.1"/>
    </source>
</evidence>
<protein>
    <submittedName>
        <fullName evidence="3">Membrane protease YdiL (CAAX protease family)</fullName>
    </submittedName>
</protein>
<keyword evidence="1" id="KW-0812">Transmembrane</keyword>
<evidence type="ECO:0000256" key="1">
    <source>
        <dbReference type="SAM" id="Phobius"/>
    </source>
</evidence>
<feature type="transmembrane region" description="Helical" evidence="1">
    <location>
        <begin position="56"/>
        <end position="76"/>
    </location>
</feature>
<feature type="transmembrane region" description="Helical" evidence="1">
    <location>
        <begin position="88"/>
        <end position="106"/>
    </location>
</feature>
<dbReference type="Pfam" id="PF02517">
    <property type="entry name" value="Rce1-like"/>
    <property type="match status" value="1"/>
</dbReference>
<keyword evidence="3" id="KW-0645">Protease</keyword>
<proteinExistence type="predicted"/>
<keyword evidence="4" id="KW-1185">Reference proteome</keyword>
<dbReference type="GO" id="GO:0080120">
    <property type="term" value="P:CAAX-box protein maturation"/>
    <property type="evidence" value="ECO:0007669"/>
    <property type="project" value="UniProtKB-ARBA"/>
</dbReference>
<feature type="transmembrane region" description="Helical" evidence="1">
    <location>
        <begin position="187"/>
        <end position="205"/>
    </location>
</feature>
<feature type="transmembrane region" description="Helical" evidence="1">
    <location>
        <begin position="118"/>
        <end position="140"/>
    </location>
</feature>
<comment type="caution">
    <text evidence="3">The sequence shown here is derived from an EMBL/GenBank/DDBJ whole genome shotgun (WGS) entry which is preliminary data.</text>
</comment>
<keyword evidence="1" id="KW-1133">Transmembrane helix</keyword>
<dbReference type="PANTHER" id="PTHR35797">
    <property type="entry name" value="PROTEASE-RELATED"/>
    <property type="match status" value="1"/>
</dbReference>
<evidence type="ECO:0000313" key="4">
    <source>
        <dbReference type="Proteomes" id="UP000569329"/>
    </source>
</evidence>
<reference evidence="3 4" key="1">
    <citation type="submission" date="2020-07" db="EMBL/GenBank/DDBJ databases">
        <title>Sequencing the genomes of 1000 actinobacteria strains.</title>
        <authorList>
            <person name="Klenk H.-P."/>
        </authorList>
    </citation>
    <scope>NUCLEOTIDE SEQUENCE [LARGE SCALE GENOMIC DNA]</scope>
    <source>
        <strain evidence="3 4">DSM 45975</strain>
    </source>
</reference>
<evidence type="ECO:0000259" key="2">
    <source>
        <dbReference type="Pfam" id="PF02517"/>
    </source>
</evidence>
<dbReference type="Proteomes" id="UP000569329">
    <property type="component" value="Unassembled WGS sequence"/>
</dbReference>
<keyword evidence="1" id="KW-0472">Membrane</keyword>
<dbReference type="AlphaFoldDB" id="A0A839DV16"/>
<feature type="domain" description="CAAX prenyl protease 2/Lysostaphin resistance protein A-like" evidence="2">
    <location>
        <begin position="66"/>
        <end position="156"/>
    </location>
</feature>
<dbReference type="InterPro" id="IPR042150">
    <property type="entry name" value="MmRce1-like"/>
</dbReference>
<dbReference type="GO" id="GO:0004175">
    <property type="term" value="F:endopeptidase activity"/>
    <property type="evidence" value="ECO:0007669"/>
    <property type="project" value="UniProtKB-ARBA"/>
</dbReference>
<name>A0A839DV16_9PSEU</name>